<evidence type="ECO:0000313" key="1">
    <source>
        <dbReference type="EMBL" id="KAK2661374.1"/>
    </source>
</evidence>
<evidence type="ECO:0000313" key="2">
    <source>
        <dbReference type="Proteomes" id="UP001280121"/>
    </source>
</evidence>
<accession>A0AAE0CS45</accession>
<name>A0AAE0CS45_9ROSI</name>
<dbReference type="AlphaFoldDB" id="A0AAE0CS45"/>
<comment type="caution">
    <text evidence="1">The sequence shown here is derived from an EMBL/GenBank/DDBJ whole genome shotgun (WGS) entry which is preliminary data.</text>
</comment>
<dbReference type="EMBL" id="JANJYI010000002">
    <property type="protein sequence ID" value="KAK2661374.1"/>
    <property type="molecule type" value="Genomic_DNA"/>
</dbReference>
<sequence>MEEMRFGIRWRLWIRSCISTRCLSGKKSVGVEDWAAAFKYKKDNLPITYLGLLMGARPSSKAL</sequence>
<gene>
    <name evidence="1" type="ORF">Ddye_007907</name>
</gene>
<reference evidence="1" key="1">
    <citation type="journal article" date="2023" name="Plant J.">
        <title>Genome sequences and population genomics provide insights into the demographic history, inbreeding, and mutation load of two 'living fossil' tree species of Dipteronia.</title>
        <authorList>
            <person name="Feng Y."/>
            <person name="Comes H.P."/>
            <person name="Chen J."/>
            <person name="Zhu S."/>
            <person name="Lu R."/>
            <person name="Zhang X."/>
            <person name="Li P."/>
            <person name="Qiu J."/>
            <person name="Olsen K.M."/>
            <person name="Qiu Y."/>
        </authorList>
    </citation>
    <scope>NUCLEOTIDE SEQUENCE</scope>
    <source>
        <strain evidence="1">KIB01</strain>
    </source>
</reference>
<dbReference type="Proteomes" id="UP001280121">
    <property type="component" value="Unassembled WGS sequence"/>
</dbReference>
<proteinExistence type="predicted"/>
<organism evidence="1 2">
    <name type="scientific">Dipteronia dyeriana</name>
    <dbReference type="NCBI Taxonomy" id="168575"/>
    <lineage>
        <taxon>Eukaryota</taxon>
        <taxon>Viridiplantae</taxon>
        <taxon>Streptophyta</taxon>
        <taxon>Embryophyta</taxon>
        <taxon>Tracheophyta</taxon>
        <taxon>Spermatophyta</taxon>
        <taxon>Magnoliopsida</taxon>
        <taxon>eudicotyledons</taxon>
        <taxon>Gunneridae</taxon>
        <taxon>Pentapetalae</taxon>
        <taxon>rosids</taxon>
        <taxon>malvids</taxon>
        <taxon>Sapindales</taxon>
        <taxon>Sapindaceae</taxon>
        <taxon>Hippocastanoideae</taxon>
        <taxon>Acereae</taxon>
        <taxon>Dipteronia</taxon>
    </lineage>
</organism>
<protein>
    <submittedName>
        <fullName evidence="1">Uncharacterized protein</fullName>
    </submittedName>
</protein>
<keyword evidence="2" id="KW-1185">Reference proteome</keyword>